<comment type="catalytic activity">
    <reaction evidence="1">
        <text>alpha-D-glucose 6-phosphate = beta-D-glucose 6-phosphate</text>
        <dbReference type="Rhea" id="RHEA:16249"/>
        <dbReference type="ChEBI" id="CHEBI:58225"/>
        <dbReference type="ChEBI" id="CHEBI:58247"/>
        <dbReference type="EC" id="5.1.3.15"/>
    </reaction>
</comment>
<dbReference type="Pfam" id="PF01263">
    <property type="entry name" value="Aldose_epim"/>
    <property type="match status" value="1"/>
</dbReference>
<organism evidence="6 7">
    <name type="scientific">Rosenbergiella nectarea</name>
    <dbReference type="NCBI Taxonomy" id="988801"/>
    <lineage>
        <taxon>Bacteria</taxon>
        <taxon>Pseudomonadati</taxon>
        <taxon>Pseudomonadota</taxon>
        <taxon>Gammaproteobacteria</taxon>
        <taxon>Enterobacterales</taxon>
        <taxon>Erwiniaceae</taxon>
        <taxon>Rosenbergiella</taxon>
    </lineage>
</organism>
<feature type="active site" evidence="5">
    <location>
        <position position="162"/>
    </location>
</feature>
<proteinExistence type="inferred from homology"/>
<sequence>MQSSLFTLPVVEQLSPFCSLRQQGELTLLIIEHPGFRAAFSLQGGQLIAWQPVNQPAVIWLSDRTEFSQGKAIRGGIPICWPWFGPAGKPSHGFARTSEWQLGDCQESTQQVEVSMQLTHSAQTHALWPHDFDLTLAAVLSGESCQITLRIAGNVESTAALHSYFNVGDSETVRVSGLGDRYIDKVKGNALGSQQGEQTYHGEVDRIFTHPTAESILKDPQLKRAIKIQHQGYSDVVTWNPGAALSQSMADMSDEGYKTMVCVETARIGQPFITTDTSPAELTVTITPQPF</sequence>
<dbReference type="Gene3D" id="2.70.98.10">
    <property type="match status" value="1"/>
</dbReference>
<name>A0A1H9I302_9GAMM</name>
<dbReference type="InterPro" id="IPR014718">
    <property type="entry name" value="GH-type_carb-bd"/>
</dbReference>
<keyword evidence="3 4" id="KW-0413">Isomerase</keyword>
<evidence type="ECO:0000256" key="2">
    <source>
        <dbReference type="ARBA" id="ARBA00005866"/>
    </source>
</evidence>
<protein>
    <recommendedName>
        <fullName evidence="4">Putative glucose-6-phosphate 1-epimerase</fullName>
        <ecNumber evidence="4">5.1.3.15</ecNumber>
    </recommendedName>
</protein>
<dbReference type="CDD" id="cd09020">
    <property type="entry name" value="D-hex-6-P-epi_like"/>
    <property type="match status" value="1"/>
</dbReference>
<dbReference type="GO" id="GO:0047938">
    <property type="term" value="F:glucose-6-phosphate 1-epimerase activity"/>
    <property type="evidence" value="ECO:0007669"/>
    <property type="project" value="UniProtKB-UniRule"/>
</dbReference>
<dbReference type="GO" id="GO:0030246">
    <property type="term" value="F:carbohydrate binding"/>
    <property type="evidence" value="ECO:0007669"/>
    <property type="project" value="UniProtKB-UniRule"/>
</dbReference>
<dbReference type="PIRSF" id="PIRSF016020">
    <property type="entry name" value="PHexose_mutarotase"/>
    <property type="match status" value="1"/>
</dbReference>
<evidence type="ECO:0000256" key="1">
    <source>
        <dbReference type="ARBA" id="ARBA00001096"/>
    </source>
</evidence>
<dbReference type="InterPro" id="IPR025532">
    <property type="entry name" value="G6P_1-epimerase"/>
</dbReference>
<reference evidence="7" key="1">
    <citation type="submission" date="2016-10" db="EMBL/GenBank/DDBJ databases">
        <authorList>
            <person name="Varghese N."/>
            <person name="Submissions S."/>
        </authorList>
    </citation>
    <scope>NUCLEOTIDE SEQUENCE [LARGE SCALE GENOMIC DNA]</scope>
    <source>
        <strain evidence="7">8N4</strain>
    </source>
</reference>
<dbReference type="GO" id="GO:0005975">
    <property type="term" value="P:carbohydrate metabolic process"/>
    <property type="evidence" value="ECO:0007669"/>
    <property type="project" value="InterPro"/>
</dbReference>
<evidence type="ECO:0000256" key="5">
    <source>
        <dbReference type="PIRSR" id="PIRSR016020-1"/>
    </source>
</evidence>
<evidence type="ECO:0000256" key="4">
    <source>
        <dbReference type="PIRNR" id="PIRNR016020"/>
    </source>
</evidence>
<dbReference type="RefSeq" id="WP_092675273.1">
    <property type="nucleotide sequence ID" value="NZ_FOGC01000005.1"/>
</dbReference>
<keyword evidence="7" id="KW-1185">Reference proteome</keyword>
<dbReference type="EMBL" id="FOGC01000005">
    <property type="protein sequence ID" value="SEQ68872.1"/>
    <property type="molecule type" value="Genomic_DNA"/>
</dbReference>
<evidence type="ECO:0000313" key="6">
    <source>
        <dbReference type="EMBL" id="SEQ68872.1"/>
    </source>
</evidence>
<dbReference type="InterPro" id="IPR008183">
    <property type="entry name" value="Aldose_1/G6P_1-epimerase"/>
</dbReference>
<dbReference type="PANTHER" id="PTHR11122:SF13">
    <property type="entry name" value="GLUCOSE-6-PHOSPHATE 1-EPIMERASE"/>
    <property type="match status" value="1"/>
</dbReference>
<dbReference type="EC" id="5.1.3.15" evidence="4"/>
<dbReference type="InterPro" id="IPR011013">
    <property type="entry name" value="Gal_mutarotase_sf_dom"/>
</dbReference>
<dbReference type="OrthoDB" id="9790727at2"/>
<accession>A0A1H9I302</accession>
<dbReference type="SUPFAM" id="SSF74650">
    <property type="entry name" value="Galactose mutarotase-like"/>
    <property type="match status" value="1"/>
</dbReference>
<evidence type="ECO:0000313" key="7">
    <source>
        <dbReference type="Proteomes" id="UP000242515"/>
    </source>
</evidence>
<dbReference type="AlphaFoldDB" id="A0A1H9I302"/>
<dbReference type="PANTHER" id="PTHR11122">
    <property type="entry name" value="APOSPORY-ASSOCIATED PROTEIN C-RELATED"/>
    <property type="match status" value="1"/>
</dbReference>
<dbReference type="STRING" id="988801.SAMN05216522_105183"/>
<comment type="similarity">
    <text evidence="2 4">Belongs to the glucose-6-phosphate 1-epimerase family.</text>
</comment>
<feature type="active site" evidence="5">
    <location>
        <position position="264"/>
    </location>
</feature>
<dbReference type="GO" id="GO:0005737">
    <property type="term" value="C:cytoplasm"/>
    <property type="evidence" value="ECO:0007669"/>
    <property type="project" value="TreeGrafter"/>
</dbReference>
<dbReference type="Proteomes" id="UP000242515">
    <property type="component" value="Unassembled WGS sequence"/>
</dbReference>
<gene>
    <name evidence="6" type="ORF">SAMN05216522_105183</name>
</gene>
<evidence type="ECO:0000256" key="3">
    <source>
        <dbReference type="ARBA" id="ARBA00023235"/>
    </source>
</evidence>